<dbReference type="EMBL" id="SIJK02000055">
    <property type="protein sequence ID" value="MBP1468084.1"/>
    <property type="molecule type" value="Genomic_DNA"/>
</dbReference>
<dbReference type="SUPFAM" id="SSF52129">
    <property type="entry name" value="Caspase-like"/>
    <property type="match status" value="1"/>
</dbReference>
<dbReference type="Gene3D" id="3.40.50.1460">
    <property type="match status" value="1"/>
</dbReference>
<name>A0ABS4DF58_9CHLR</name>
<evidence type="ECO:0000313" key="2">
    <source>
        <dbReference type="EMBL" id="MBP1468084.1"/>
    </source>
</evidence>
<evidence type="ECO:0000313" key="3">
    <source>
        <dbReference type="Proteomes" id="UP001193081"/>
    </source>
</evidence>
<dbReference type="InterPro" id="IPR011600">
    <property type="entry name" value="Pept_C14_caspase"/>
</dbReference>
<organism evidence="2 3">
    <name type="scientific">Candidatus Chloroploca mongolica</name>
    <dbReference type="NCBI Taxonomy" id="2528176"/>
    <lineage>
        <taxon>Bacteria</taxon>
        <taxon>Bacillati</taxon>
        <taxon>Chloroflexota</taxon>
        <taxon>Chloroflexia</taxon>
        <taxon>Chloroflexales</taxon>
        <taxon>Chloroflexineae</taxon>
        <taxon>Oscillochloridaceae</taxon>
        <taxon>Candidatus Chloroploca</taxon>
    </lineage>
</organism>
<feature type="domain" description="Peptidase C14 caspase" evidence="1">
    <location>
        <begin position="6"/>
        <end position="254"/>
    </location>
</feature>
<comment type="caution">
    <text evidence="2">The sequence shown here is derived from an EMBL/GenBank/DDBJ whole genome shotgun (WGS) entry which is preliminary data.</text>
</comment>
<gene>
    <name evidence="2" type="ORF">EYB53_020390</name>
</gene>
<dbReference type="RefSeq" id="WP_135480479.1">
    <property type="nucleotide sequence ID" value="NZ_SIJK02000055.1"/>
</dbReference>
<sequence>MLFNQGHALVIGIGTYDKTPRMNVPITAQDAESVAGILRDPAYCGYPENQVKLLHDAKATREGILAELDALATCTNADSTVFVFYAGHGEYGADGHFFLTTHDTVLDAQGKVTGDSGISEQELLTRIGAIPAKRAFLFFNACHSGDISPGMLGGAEEEPLHSGASLPDQLASALLGTGEGRVIITACRQDEKSYFLRGAARTIFGSALAEGLQGKDIVSRKGYISLFDLYECVYTFVSQRVHELWQQAQQPELTISKGVGVMAVALYHGTAATTGLTDADVPGSLGSVGAVREVETSESKSLLEAILEGKLKLGEQKTVNTGGGAHIEGSGHHIGIAGGNFNGPTIGTAHGPVTMGNSETVQGDSIKDISNRKGIAVGQNASALAADTIIIVKKIDNITQNLAAAPYRDAGTITDLQNLVNELRKMQQQVLTSTEVDNAVFRKLFGLSVREDRTAAVLSTFPVTDLKTELKAIANDMPYKSLEQAEHHIVGLKDIGSQGTAPADLADYTALLSDCRARMEQIQSRMGAVLKVDLGRNDRPIATQKIIDDVKRPMLAQVDVTAYLEIRDIFAEAGFIPPDILWDSMVLKQVFNDSAELHDCKLLIAIGLFSNSLTLNAPKLVQDRYKKRLCFEFTSSDDPRQNQIMFTDRKGVPPHPYPPPPDSMKSQAEEESVDYALFTRFQFSANQDLMIIGGISAEGTHKIGQYIHKQKTMIYERFLKSEKDRDREFAMIFKVPIDDHEDIQFEKVKVGRSIYLCD</sequence>
<keyword evidence="3" id="KW-1185">Reference proteome</keyword>
<proteinExistence type="predicted"/>
<evidence type="ECO:0000259" key="1">
    <source>
        <dbReference type="Pfam" id="PF00656"/>
    </source>
</evidence>
<dbReference type="Pfam" id="PF00656">
    <property type="entry name" value="Peptidase_C14"/>
    <property type="match status" value="1"/>
</dbReference>
<reference evidence="2 3" key="1">
    <citation type="submission" date="2021-03" db="EMBL/GenBank/DDBJ databases">
        <authorList>
            <person name="Grouzdev D.S."/>
        </authorList>
    </citation>
    <scope>NUCLEOTIDE SEQUENCE [LARGE SCALE GENOMIC DNA]</scope>
    <source>
        <strain evidence="2 3">M50-1</strain>
    </source>
</reference>
<protein>
    <submittedName>
        <fullName evidence="2">Caspase family protein</fullName>
    </submittedName>
</protein>
<dbReference type="InterPro" id="IPR029030">
    <property type="entry name" value="Caspase-like_dom_sf"/>
</dbReference>
<dbReference type="Proteomes" id="UP001193081">
    <property type="component" value="Unassembled WGS sequence"/>
</dbReference>
<accession>A0ABS4DF58</accession>